<evidence type="ECO:0000256" key="5">
    <source>
        <dbReference type="ARBA" id="ARBA00022989"/>
    </source>
</evidence>
<evidence type="ECO:0000256" key="4">
    <source>
        <dbReference type="ARBA" id="ARBA00022692"/>
    </source>
</evidence>
<sequence>MPSFADDPRFSRIANDASYKGWTVSTLPLGGWLGALINGYVLGKAGRRWAICGASAVCLLGAILTTVAMAPSYIFAGRFFIGMAVGMMSTAVPTFESELAPPEIRGTVVGLFQLAVTLGIMVSYWIGYGTNYISDTSSASWRIPLAIQCVPALLLMFGIWILPESPRHLVNIGQDQKALEVLAYVRKRSIDDELTNLEFLEIKAEAIFDKEVISERYPDLINRTWLQDVQIEMLEIMTLFSSWDSFKRTATGGLVMFFQQWTGIDAIVNYAPTIFKSIGLAGDTTSLLASGVVGGDPITFFATIPALQYIDKFGRRTLMLVGTVGMMLMLILVAALSASFGDDWASHQGVSWFTVSPSHQAPSESSLSLHRCRSWCVISEIFPLSTRGPGVALSASSNWMNNFIVSYTVPIMLDKIGYKTYIVFICTLALGGLWVIFLLPETRGKSLEEMDIVFKSRTGVKDVERMHEISARIGLTEHARGVSPSHSDEGLKEKVDHMESMSPV</sequence>
<protein>
    <submittedName>
        <fullName evidence="12">MFS sugar transporter</fullName>
    </submittedName>
</protein>
<feature type="transmembrane region" description="Helical" evidence="10">
    <location>
        <begin position="139"/>
        <end position="162"/>
    </location>
</feature>
<evidence type="ECO:0000256" key="8">
    <source>
        <dbReference type="RuleBase" id="RU003346"/>
    </source>
</evidence>
<feature type="transmembrane region" description="Helical" evidence="10">
    <location>
        <begin position="20"/>
        <end position="42"/>
    </location>
</feature>
<feature type="transmembrane region" description="Helical" evidence="10">
    <location>
        <begin position="421"/>
        <end position="440"/>
    </location>
</feature>
<dbReference type="PROSITE" id="PS00217">
    <property type="entry name" value="SUGAR_TRANSPORT_2"/>
    <property type="match status" value="1"/>
</dbReference>
<feature type="transmembrane region" description="Helical" evidence="10">
    <location>
        <begin position="318"/>
        <end position="340"/>
    </location>
</feature>
<evidence type="ECO:0000256" key="9">
    <source>
        <dbReference type="SAM" id="MobiDB-lite"/>
    </source>
</evidence>
<dbReference type="InterPro" id="IPR020846">
    <property type="entry name" value="MFS_dom"/>
</dbReference>
<keyword evidence="13" id="KW-1185">Reference proteome</keyword>
<dbReference type="PRINTS" id="PR00171">
    <property type="entry name" value="SUGRTRNSPORT"/>
</dbReference>
<evidence type="ECO:0000256" key="3">
    <source>
        <dbReference type="ARBA" id="ARBA00022448"/>
    </source>
</evidence>
<feature type="domain" description="Major facilitator superfamily (MFS) profile" evidence="11">
    <location>
        <begin position="1"/>
        <end position="443"/>
    </location>
</feature>
<keyword evidence="3 8" id="KW-0813">Transport</keyword>
<feature type="transmembrane region" description="Helical" evidence="10">
    <location>
        <begin position="75"/>
        <end position="95"/>
    </location>
</feature>
<dbReference type="PANTHER" id="PTHR48022:SF2">
    <property type="entry name" value="PLASTIDIC GLUCOSE TRANSPORTER 4"/>
    <property type="match status" value="1"/>
</dbReference>
<dbReference type="GO" id="GO:0016020">
    <property type="term" value="C:membrane"/>
    <property type="evidence" value="ECO:0007669"/>
    <property type="project" value="UniProtKB-SubCell"/>
</dbReference>
<dbReference type="InParanoid" id="W4JTM3"/>
<keyword evidence="5 10" id="KW-1133">Transmembrane helix</keyword>
<dbReference type="GO" id="GO:0005351">
    <property type="term" value="F:carbohydrate:proton symporter activity"/>
    <property type="evidence" value="ECO:0007669"/>
    <property type="project" value="TreeGrafter"/>
</dbReference>
<organism evidence="12 13">
    <name type="scientific">Heterobasidion irregulare (strain TC 32-1)</name>
    <dbReference type="NCBI Taxonomy" id="747525"/>
    <lineage>
        <taxon>Eukaryota</taxon>
        <taxon>Fungi</taxon>
        <taxon>Dikarya</taxon>
        <taxon>Basidiomycota</taxon>
        <taxon>Agaricomycotina</taxon>
        <taxon>Agaricomycetes</taxon>
        <taxon>Russulales</taxon>
        <taxon>Bondarzewiaceae</taxon>
        <taxon>Heterobasidion</taxon>
        <taxon>Heterobasidion annosum species complex</taxon>
    </lineage>
</organism>
<dbReference type="FunFam" id="1.20.1250.20:FF:000134">
    <property type="entry name" value="MFS sugar transporter protein"/>
    <property type="match status" value="1"/>
</dbReference>
<dbReference type="Pfam" id="PF00083">
    <property type="entry name" value="Sugar_tr"/>
    <property type="match status" value="1"/>
</dbReference>
<name>W4JTM3_HETIT</name>
<dbReference type="RefSeq" id="XP_009551867.1">
    <property type="nucleotide sequence ID" value="XM_009553572.1"/>
</dbReference>
<dbReference type="KEGG" id="hir:HETIRDRAFT_54009"/>
<dbReference type="OrthoDB" id="8120565at2759"/>
<gene>
    <name evidence="12" type="ORF">HETIRDRAFT_54009</name>
</gene>
<dbReference type="HOGENOM" id="CLU_001265_30_12_1"/>
<feature type="transmembrane region" description="Helical" evidence="10">
    <location>
        <begin position="49"/>
        <end position="69"/>
    </location>
</feature>
<evidence type="ECO:0000256" key="10">
    <source>
        <dbReference type="SAM" id="Phobius"/>
    </source>
</evidence>
<dbReference type="InterPro" id="IPR050360">
    <property type="entry name" value="MFS_Sugar_Transporters"/>
</dbReference>
<dbReference type="PROSITE" id="PS00216">
    <property type="entry name" value="SUGAR_TRANSPORT_1"/>
    <property type="match status" value="1"/>
</dbReference>
<comment type="subcellular location">
    <subcellularLocation>
        <location evidence="1">Membrane</location>
        <topology evidence="1">Multi-pass membrane protein</topology>
    </subcellularLocation>
</comment>
<evidence type="ECO:0000256" key="1">
    <source>
        <dbReference type="ARBA" id="ARBA00004141"/>
    </source>
</evidence>
<dbReference type="InterPro" id="IPR005828">
    <property type="entry name" value="MFS_sugar_transport-like"/>
</dbReference>
<dbReference type="NCBIfam" id="TIGR00879">
    <property type="entry name" value="SP"/>
    <property type="match status" value="1"/>
</dbReference>
<reference evidence="12 13" key="1">
    <citation type="journal article" date="2012" name="New Phytol.">
        <title>Insight into trade-off between wood decay and parasitism from the genome of a fungal forest pathogen.</title>
        <authorList>
            <person name="Olson A."/>
            <person name="Aerts A."/>
            <person name="Asiegbu F."/>
            <person name="Belbahri L."/>
            <person name="Bouzid O."/>
            <person name="Broberg A."/>
            <person name="Canback B."/>
            <person name="Coutinho P.M."/>
            <person name="Cullen D."/>
            <person name="Dalman K."/>
            <person name="Deflorio G."/>
            <person name="van Diepen L.T."/>
            <person name="Dunand C."/>
            <person name="Duplessis S."/>
            <person name="Durling M."/>
            <person name="Gonthier P."/>
            <person name="Grimwood J."/>
            <person name="Fossdal C.G."/>
            <person name="Hansson D."/>
            <person name="Henrissat B."/>
            <person name="Hietala A."/>
            <person name="Himmelstrand K."/>
            <person name="Hoffmeister D."/>
            <person name="Hogberg N."/>
            <person name="James T.Y."/>
            <person name="Karlsson M."/>
            <person name="Kohler A."/>
            <person name="Kues U."/>
            <person name="Lee Y.H."/>
            <person name="Lin Y.C."/>
            <person name="Lind M."/>
            <person name="Lindquist E."/>
            <person name="Lombard V."/>
            <person name="Lucas S."/>
            <person name="Lunden K."/>
            <person name="Morin E."/>
            <person name="Murat C."/>
            <person name="Park J."/>
            <person name="Raffaello T."/>
            <person name="Rouze P."/>
            <person name="Salamov A."/>
            <person name="Schmutz J."/>
            <person name="Solheim H."/>
            <person name="Stahlberg J."/>
            <person name="Velez H."/>
            <person name="de Vries R.P."/>
            <person name="Wiebenga A."/>
            <person name="Woodward S."/>
            <person name="Yakovlev I."/>
            <person name="Garbelotto M."/>
            <person name="Martin F."/>
            <person name="Grigoriev I.V."/>
            <person name="Stenlid J."/>
        </authorList>
    </citation>
    <scope>NUCLEOTIDE SEQUENCE [LARGE SCALE GENOMIC DNA]</scope>
    <source>
        <strain evidence="12 13">TC 32-1</strain>
    </source>
</reference>
<accession>W4JTM3</accession>
<evidence type="ECO:0000259" key="11">
    <source>
        <dbReference type="PROSITE" id="PS50850"/>
    </source>
</evidence>
<dbReference type="InterPro" id="IPR005829">
    <property type="entry name" value="Sugar_transporter_CS"/>
</dbReference>
<evidence type="ECO:0000313" key="12">
    <source>
        <dbReference type="EMBL" id="ETW76241.1"/>
    </source>
</evidence>
<dbReference type="InterPro" id="IPR003663">
    <property type="entry name" value="Sugar/inositol_transpt"/>
</dbReference>
<evidence type="ECO:0000256" key="7">
    <source>
        <dbReference type="ARBA" id="ARBA00049119"/>
    </source>
</evidence>
<dbReference type="SUPFAM" id="SSF103473">
    <property type="entry name" value="MFS general substrate transporter"/>
    <property type="match status" value="1"/>
</dbReference>
<dbReference type="Proteomes" id="UP000030671">
    <property type="component" value="Unassembled WGS sequence"/>
</dbReference>
<keyword evidence="4 10" id="KW-0812">Transmembrane</keyword>
<dbReference type="PROSITE" id="PS50850">
    <property type="entry name" value="MFS"/>
    <property type="match status" value="1"/>
</dbReference>
<dbReference type="eggNOG" id="KOG0254">
    <property type="taxonomic scope" value="Eukaryota"/>
</dbReference>
<dbReference type="GeneID" id="20678283"/>
<keyword evidence="12" id="KW-0762">Sugar transport</keyword>
<evidence type="ECO:0000256" key="2">
    <source>
        <dbReference type="ARBA" id="ARBA00010992"/>
    </source>
</evidence>
<dbReference type="EMBL" id="KI925465">
    <property type="protein sequence ID" value="ETW76241.1"/>
    <property type="molecule type" value="Genomic_DNA"/>
</dbReference>
<dbReference type="Gene3D" id="1.20.1250.20">
    <property type="entry name" value="MFS general substrate transporter like domains"/>
    <property type="match status" value="1"/>
</dbReference>
<feature type="transmembrane region" description="Helical" evidence="10">
    <location>
        <begin position="107"/>
        <end position="127"/>
    </location>
</feature>
<evidence type="ECO:0000256" key="6">
    <source>
        <dbReference type="ARBA" id="ARBA00023136"/>
    </source>
</evidence>
<dbReference type="AlphaFoldDB" id="W4JTM3"/>
<dbReference type="InterPro" id="IPR036259">
    <property type="entry name" value="MFS_trans_sf"/>
</dbReference>
<dbReference type="PANTHER" id="PTHR48022">
    <property type="entry name" value="PLASTIDIC GLUCOSE TRANSPORTER 4"/>
    <property type="match status" value="1"/>
</dbReference>
<proteinExistence type="inferred from homology"/>
<comment type="catalytic activity">
    <reaction evidence="7">
        <text>myo-inositol(out) + H(+)(out) = myo-inositol(in) + H(+)(in)</text>
        <dbReference type="Rhea" id="RHEA:60364"/>
        <dbReference type="ChEBI" id="CHEBI:15378"/>
        <dbReference type="ChEBI" id="CHEBI:17268"/>
    </reaction>
</comment>
<keyword evidence="6 10" id="KW-0472">Membrane</keyword>
<feature type="region of interest" description="Disordered" evidence="9">
    <location>
        <begin position="478"/>
        <end position="504"/>
    </location>
</feature>
<evidence type="ECO:0000313" key="13">
    <source>
        <dbReference type="Proteomes" id="UP000030671"/>
    </source>
</evidence>
<comment type="similarity">
    <text evidence="2 8">Belongs to the major facilitator superfamily. Sugar transporter (TC 2.A.1.1) family.</text>
</comment>